<proteinExistence type="predicted"/>
<reference evidence="1" key="3">
    <citation type="submission" date="2000-06" db="EMBL/GenBank/DDBJ databases">
        <authorList>
            <person name="Cheuk R."/>
            <person name="Shinn P."/>
            <person name="Brooks S."/>
            <person name="Buehler E."/>
            <person name="Chao Q."/>
            <person name="Johnson-Hopson C."/>
            <person name="Khan S."/>
            <person name="Kim C."/>
            <person name="Altafi H."/>
            <person name="Bei B."/>
            <person name="Chin C."/>
            <person name="Chiou J."/>
            <person name="Choi E."/>
            <person name="Conn L."/>
            <person name="Conway A."/>
            <person name="Gonzalez A."/>
            <person name="Hansen N."/>
            <person name="Howing B."/>
            <person name="Koo T."/>
            <person name="Lam B."/>
            <person name="Lee J."/>
            <person name="Lenz C."/>
            <person name="Li J."/>
            <person name="Liu A."/>
            <person name="Liu J."/>
            <person name="Liu S."/>
            <person name="Mukharsky N."/>
            <person name="Nguyen M."/>
            <person name="Palm C."/>
            <person name="Pham P."/>
            <person name="Sakano H."/>
            <person name="Schwartz J."/>
            <person name="Southwick A."/>
            <person name="Thaveri A."/>
            <person name="Toriumi M."/>
            <person name="Vaysberg M."/>
            <person name="Yu G."/>
            <person name="Davis R."/>
            <person name="Federspiel N."/>
            <person name="Theologis A."/>
            <person name="Ecker J."/>
        </authorList>
    </citation>
    <scope>NUCLEOTIDE SEQUENCE</scope>
</reference>
<name>Q9LQT9_ARATH</name>
<dbReference type="AlphaFoldDB" id="Q9LQT9"/>
<dbReference type="EMBL" id="AC006917">
    <property type="protein sequence ID" value="AAF79227.1"/>
    <property type="molecule type" value="Genomic_DNA"/>
</dbReference>
<reference evidence="1" key="1">
    <citation type="submission" date="1999-05" db="EMBL/GenBank/DDBJ databases">
        <title>Genomic sequence for Arabidopsis thaliana BAC F10B6 from chromosome I.</title>
        <authorList>
            <person name="Chao Q."/>
            <person name="Shinn P."/>
            <person name="Dunn P."/>
            <person name="Buehler E."/>
            <person name="Kahn S."/>
            <person name="Kim C."/>
            <person name="Walker M."/>
            <person name="Williams S."/>
            <person name="Altafi H."/>
            <person name="Araujo R."/>
            <person name="Conn L."/>
            <person name="Conway A.B."/>
            <person name="Gonzalez A."/>
            <person name="Hansen N.F."/>
            <person name="Huizar L."/>
            <person name="Kremenetskaia I."/>
            <person name="Lenz C."/>
            <person name="Li J."/>
            <person name="Liu S."/>
            <person name="Luros S."/>
            <person name="Rowley D."/>
            <person name="Schwartz J."/>
            <person name="Toriumi M."/>
            <person name="Vysotskaia V."/>
            <person name="Yu G."/>
            <person name="Davis R.W."/>
            <person name="Federspiel N.A."/>
            <person name="Theologis A."/>
            <person name="Ecker J.R."/>
        </authorList>
    </citation>
    <scope>NUCLEOTIDE SEQUENCE</scope>
</reference>
<accession>Q9LQT9</accession>
<evidence type="ECO:0000313" key="1">
    <source>
        <dbReference type="EMBL" id="AAF79227.1"/>
    </source>
</evidence>
<sequence length="59" mass="6856">MGSLGPQSKWRTVSSRDPFYTWTQSHVVSSDFHENNFEYFCKTLISGTNCYFLICVILL</sequence>
<organism evidence="1">
    <name type="scientific">Arabidopsis thaliana</name>
    <name type="common">Mouse-ear cress</name>
    <dbReference type="NCBI Taxonomy" id="3702"/>
    <lineage>
        <taxon>Eukaryota</taxon>
        <taxon>Viridiplantae</taxon>
        <taxon>Streptophyta</taxon>
        <taxon>Embryophyta</taxon>
        <taxon>Tracheophyta</taxon>
        <taxon>Spermatophyta</taxon>
        <taxon>Magnoliopsida</taxon>
        <taxon>eudicotyledons</taxon>
        <taxon>Gunneridae</taxon>
        <taxon>Pentapetalae</taxon>
        <taxon>rosids</taxon>
        <taxon>malvids</taxon>
        <taxon>Brassicales</taxon>
        <taxon>Brassicaceae</taxon>
        <taxon>Camelineae</taxon>
        <taxon>Arabidopsis</taxon>
    </lineage>
</organism>
<reference key="2">
    <citation type="journal article" date="2000" name="Nature">
        <title>Sequence and analysis of chromosome 1 of the plant Arabidopsis thaliana.</title>
        <authorList>
            <person name="Theologis A."/>
            <person name="Ecker J.R."/>
            <person name="Palm C.J."/>
            <person name="Federspiel N.A."/>
            <person name="Kaul S."/>
            <person name="White O."/>
            <person name="Alonso J."/>
            <person name="Altafi H."/>
            <person name="Araujo R."/>
            <person name="Bowman C.L."/>
            <person name="Brooks S.Y."/>
            <person name="Buehler E."/>
            <person name="Chan A."/>
            <person name="Chao Q."/>
            <person name="Chen H."/>
            <person name="Cheuk R.F."/>
            <person name="Chin C.W."/>
            <person name="Chung M.K."/>
            <person name="Conn L."/>
            <person name="Conway A.B."/>
            <person name="Conway A.R."/>
            <person name="Creasy T.H."/>
            <person name="Dewar K."/>
            <person name="Dunn P."/>
            <person name="Etgu P."/>
            <person name="Feldblyum T.V."/>
            <person name="Feng J."/>
            <person name="Fong B."/>
            <person name="Fujii C.Y."/>
            <person name="Gill J.E."/>
            <person name="Goldsmith A.D."/>
            <person name="Haas B."/>
            <person name="Hansen N.F."/>
            <person name="Hughes B."/>
            <person name="Huizar L."/>
            <person name="Hunter J.L."/>
            <person name="Jenkins J."/>
            <person name="Johnson-Hopson C."/>
            <person name="Khan S."/>
            <person name="Khaykin E."/>
            <person name="Kim C.J."/>
            <person name="Koo H.L."/>
            <person name="Kremenetskaia I."/>
            <person name="Kurtz D.B."/>
            <person name="Kwan A."/>
            <person name="Lam B."/>
            <person name="Langin-Hooper S."/>
            <person name="Lee A."/>
            <person name="Lee J.M."/>
            <person name="Lenz C.A."/>
            <person name="Li J.H."/>
            <person name="Li Y."/>
            <person name="Lin X."/>
            <person name="Liu S.X."/>
            <person name="Liu Z.A."/>
            <person name="Luros J.S."/>
            <person name="Maiti R."/>
            <person name="Marziali A."/>
            <person name="Militscher J."/>
            <person name="Miranda M."/>
            <person name="Nguyen M."/>
            <person name="Nierman W.C."/>
            <person name="Osborne B.I."/>
            <person name="Pai G."/>
            <person name="Peterson J."/>
            <person name="Pham P.K."/>
            <person name="Rizzo M."/>
            <person name="Rooney T."/>
            <person name="Rowley D."/>
            <person name="Sakano H."/>
            <person name="Salzberg S.L."/>
            <person name="Schwartz J.R."/>
            <person name="Shinn P."/>
            <person name="Southwick A.M."/>
            <person name="Sun H."/>
            <person name="Tallon L.J."/>
            <person name="Tambunga G."/>
            <person name="Toriumi M.J."/>
            <person name="Town C.D."/>
            <person name="Utterback T."/>
            <person name="Van Aken S."/>
            <person name="Vaysberg M."/>
            <person name="Vysotskaia V.S."/>
            <person name="Walker M."/>
            <person name="Wu D."/>
            <person name="Yu G."/>
            <person name="Fraser C.M."/>
            <person name="Venter J.C."/>
            <person name="Davis R.W."/>
        </authorList>
    </citation>
    <scope>NUCLEOTIDE SEQUENCE [LARGE SCALE GENOMIC DNA]</scope>
    <source>
        <strain>cv. Columbia</strain>
    </source>
</reference>
<protein>
    <submittedName>
        <fullName evidence="1">F10B6.33</fullName>
    </submittedName>
</protein>